<dbReference type="AlphaFoldDB" id="A0A3M2SKQ1"/>
<dbReference type="SUPFAM" id="SSF49785">
    <property type="entry name" value="Galactose-binding domain-like"/>
    <property type="match status" value="1"/>
</dbReference>
<evidence type="ECO:0000256" key="1">
    <source>
        <dbReference type="ARBA" id="ARBA00022801"/>
    </source>
</evidence>
<feature type="compositionally biased region" description="Low complexity" evidence="2">
    <location>
        <begin position="365"/>
        <end position="375"/>
    </location>
</feature>
<dbReference type="SUPFAM" id="SSF53474">
    <property type="entry name" value="alpha/beta-Hydrolases"/>
    <property type="match status" value="1"/>
</dbReference>
<gene>
    <name evidence="4" type="ORF">CDV36_002250</name>
</gene>
<dbReference type="Pfam" id="PF08530">
    <property type="entry name" value="PepX_C"/>
    <property type="match status" value="1"/>
</dbReference>
<comment type="caution">
    <text evidence="4">The sequence shown here is derived from an EMBL/GenBank/DDBJ whole genome shotgun (WGS) entry which is preliminary data.</text>
</comment>
<reference evidence="4 5" key="1">
    <citation type="submission" date="2017-06" db="EMBL/GenBank/DDBJ databases">
        <title>Comparative genomic analysis of Ambrosia Fusariam Clade fungi.</title>
        <authorList>
            <person name="Stajich J.E."/>
            <person name="Carrillo J."/>
            <person name="Kijimoto T."/>
            <person name="Eskalen A."/>
            <person name="O'Donnell K."/>
            <person name="Kasson M."/>
        </authorList>
    </citation>
    <scope>NUCLEOTIDE SEQUENCE [LARGE SCALE GENOMIC DNA]</scope>
    <source>
        <strain evidence="4">UCR3666</strain>
    </source>
</reference>
<dbReference type="OrthoDB" id="416441at2759"/>
<evidence type="ECO:0000313" key="4">
    <source>
        <dbReference type="EMBL" id="RMJ18114.1"/>
    </source>
</evidence>
<dbReference type="Pfam" id="PF02129">
    <property type="entry name" value="Peptidase_S15"/>
    <property type="match status" value="1"/>
</dbReference>
<name>A0A3M2SKQ1_9HYPO</name>
<sequence>MAQNRGIINTVLDRSIGWLLGLPSERCGYTTEPVTIPMKDGAILAADLYKPTGMEPLGTILTQCPYGRGIFMAAGNARIFAPRGYQILLVSCRGTFGSTGDFNGGFSQLEDGQEIVSWMREQPWYTGTFATLGASFMGYAQWALLRDPPKDMVAAIITIGPHDFAESNWGTGALRLQQRLSWADLIVHQETATMSDRLKMMGNTRIAPMMNATPLQEHVDSYFGDKAPWLTHSLTHPDITHPSWAPQRHAEALEKADIPILLISGWHDVFLDQTMHQYQRLHERGCNVALTIGPGAHMDVQNGDSNRDTLAWLEKYLAGKEGVERKSPVRVCVGSPGQRWLELQSWPPSTTPSEFYLHPDGVLGSSAPSEDASSSFTFNPEDPTPTVGGPLLTGGGSTDDTALAARDDTLVFTTEVLKESVEILGQPIVKLEHSTDRPYADLFVRLSEVNAKGKSHNVTEAFTRLQVERDSPSLTIPMRHIAYNFPVGSRIRLLIAGGSHPQFARNYGSGEPLATGTTLVPVKHTVYHGTQGISSIVLPVSSVPLDERTQ</sequence>
<dbReference type="InterPro" id="IPR005674">
    <property type="entry name" value="CocE/Ser_esterase"/>
</dbReference>
<dbReference type="InterPro" id="IPR013736">
    <property type="entry name" value="Xaa-Pro_dipept_C"/>
</dbReference>
<evidence type="ECO:0000259" key="3">
    <source>
        <dbReference type="SMART" id="SM00939"/>
    </source>
</evidence>
<accession>A0A3M2SKQ1</accession>
<organism evidence="4 5">
    <name type="scientific">Fusarium kuroshium</name>
    <dbReference type="NCBI Taxonomy" id="2010991"/>
    <lineage>
        <taxon>Eukaryota</taxon>
        <taxon>Fungi</taxon>
        <taxon>Dikarya</taxon>
        <taxon>Ascomycota</taxon>
        <taxon>Pezizomycotina</taxon>
        <taxon>Sordariomycetes</taxon>
        <taxon>Hypocreomycetidae</taxon>
        <taxon>Hypocreales</taxon>
        <taxon>Nectriaceae</taxon>
        <taxon>Fusarium</taxon>
        <taxon>Fusarium solani species complex</taxon>
    </lineage>
</organism>
<keyword evidence="1" id="KW-0378">Hydrolase</keyword>
<dbReference type="STRING" id="2010991.A0A3M2SKQ1"/>
<protein>
    <recommendedName>
        <fullName evidence="3">Xaa-Pro dipeptidyl-peptidase C-terminal domain-containing protein</fullName>
    </recommendedName>
</protein>
<dbReference type="GO" id="GO:0008239">
    <property type="term" value="F:dipeptidyl-peptidase activity"/>
    <property type="evidence" value="ECO:0007669"/>
    <property type="project" value="InterPro"/>
</dbReference>
<dbReference type="Gene3D" id="1.10.3020.10">
    <property type="entry name" value="alpha-amino acid ester hydrolase ( Helical cap domain)"/>
    <property type="match status" value="1"/>
</dbReference>
<feature type="region of interest" description="Disordered" evidence="2">
    <location>
        <begin position="363"/>
        <end position="386"/>
    </location>
</feature>
<dbReference type="NCBIfam" id="TIGR00976">
    <property type="entry name" value="CocE_NonD"/>
    <property type="match status" value="1"/>
</dbReference>
<dbReference type="Gene3D" id="3.40.50.1820">
    <property type="entry name" value="alpha/beta hydrolase"/>
    <property type="match status" value="1"/>
</dbReference>
<keyword evidence="5" id="KW-1185">Reference proteome</keyword>
<dbReference type="InterPro" id="IPR008979">
    <property type="entry name" value="Galactose-bd-like_sf"/>
</dbReference>
<evidence type="ECO:0000313" key="5">
    <source>
        <dbReference type="Proteomes" id="UP000277212"/>
    </source>
</evidence>
<feature type="domain" description="Xaa-Pro dipeptidyl-peptidase C-terminal" evidence="3">
    <location>
        <begin position="310"/>
        <end position="537"/>
    </location>
</feature>
<dbReference type="Proteomes" id="UP000277212">
    <property type="component" value="Unassembled WGS sequence"/>
</dbReference>
<dbReference type="Gene3D" id="2.60.120.260">
    <property type="entry name" value="Galactose-binding domain-like"/>
    <property type="match status" value="1"/>
</dbReference>
<proteinExistence type="predicted"/>
<dbReference type="InterPro" id="IPR000383">
    <property type="entry name" value="Xaa-Pro-like_dom"/>
</dbReference>
<evidence type="ECO:0000256" key="2">
    <source>
        <dbReference type="SAM" id="MobiDB-lite"/>
    </source>
</evidence>
<dbReference type="SMART" id="SM00939">
    <property type="entry name" value="PepX_C"/>
    <property type="match status" value="1"/>
</dbReference>
<dbReference type="InterPro" id="IPR029058">
    <property type="entry name" value="AB_hydrolase_fold"/>
</dbReference>
<dbReference type="EMBL" id="NKUJ01000023">
    <property type="protein sequence ID" value="RMJ18114.1"/>
    <property type="molecule type" value="Genomic_DNA"/>
</dbReference>